<dbReference type="AlphaFoldDB" id="A0A8S0XXK7"/>
<dbReference type="KEGG" id="aacx:DEACI_2496"/>
<reference evidence="1" key="2">
    <citation type="submission" date="2020-01" db="EMBL/GenBank/DDBJ databases">
        <authorList>
            <person name="Hornung B."/>
        </authorList>
    </citation>
    <scope>NUCLEOTIDE SEQUENCE</scope>
    <source>
        <strain evidence="1">PacBioINE</strain>
    </source>
</reference>
<name>A0A8S0XXK7_9FIRM</name>
<dbReference type="RefSeq" id="WP_047831751.1">
    <property type="nucleotide sequence ID" value="NZ_CDGJ01000125.1"/>
</dbReference>
<dbReference type="EMBL" id="LR746496">
    <property type="protein sequence ID" value="CAA7601827.1"/>
    <property type="molecule type" value="Genomic_DNA"/>
</dbReference>
<reference evidence="2" key="1">
    <citation type="submission" date="2014-11" db="EMBL/GenBank/DDBJ databases">
        <authorList>
            <person name="Hornung B.V."/>
        </authorList>
    </citation>
    <scope>NUCLEOTIDE SEQUENCE</scope>
    <source>
        <strain evidence="2">INE</strain>
    </source>
</reference>
<dbReference type="Proteomes" id="UP001071230">
    <property type="component" value="Unassembled WGS sequence"/>
</dbReference>
<keyword evidence="3" id="KW-1185">Reference proteome</keyword>
<accession>A0A8S0XXK7</accession>
<sequence length="69" mass="7911">MQFNDTEKKKLLDEGMLTRSLIENEVAMKKCLLYSEMAQDASVKSFFKEQAKGLEDVNNYMKNGMAAVR</sequence>
<evidence type="ECO:0000313" key="1">
    <source>
        <dbReference type="EMBL" id="CAA7601827.1"/>
    </source>
</evidence>
<dbReference type="Proteomes" id="UP000836597">
    <property type="component" value="Chromosome"/>
</dbReference>
<evidence type="ECO:0000313" key="3">
    <source>
        <dbReference type="Proteomes" id="UP001071230"/>
    </source>
</evidence>
<evidence type="ECO:0000313" key="2">
    <source>
        <dbReference type="EMBL" id="CEJ09343.1"/>
    </source>
</evidence>
<gene>
    <name evidence="1" type="ORF">DEACI_2496</name>
    <name evidence="2" type="ORF">DEACI_3827</name>
</gene>
<proteinExistence type="predicted"/>
<protein>
    <submittedName>
        <fullName evidence="1">Uncharacterized protein</fullName>
    </submittedName>
</protein>
<organism evidence="1">
    <name type="scientific">Acididesulfobacillus acetoxydans</name>
    <dbReference type="NCBI Taxonomy" id="1561005"/>
    <lineage>
        <taxon>Bacteria</taxon>
        <taxon>Bacillati</taxon>
        <taxon>Bacillota</taxon>
        <taxon>Clostridia</taxon>
        <taxon>Eubacteriales</taxon>
        <taxon>Peptococcaceae</taxon>
        <taxon>Acididesulfobacillus</taxon>
    </lineage>
</organism>
<dbReference type="EMBL" id="CDGJ01000125">
    <property type="protein sequence ID" value="CEJ09343.1"/>
    <property type="molecule type" value="Genomic_DNA"/>
</dbReference>